<dbReference type="RefSeq" id="WP_132841783.1">
    <property type="nucleotide sequence ID" value="NZ_JBDJLH010000015.1"/>
</dbReference>
<reference evidence="2 3" key="1">
    <citation type="submission" date="2024-04" db="EMBL/GenBank/DDBJ databases">
        <title>WGS of bacteria from Torrens River.</title>
        <authorList>
            <person name="Wyrsch E.R."/>
            <person name="Drigo B."/>
        </authorList>
    </citation>
    <scope>NUCLEOTIDE SEQUENCE [LARGE SCALE GENOMIC DNA]</scope>
    <source>
        <strain evidence="2 3">TWI391</strain>
    </source>
</reference>
<feature type="transmembrane region" description="Helical" evidence="1">
    <location>
        <begin position="34"/>
        <end position="56"/>
    </location>
</feature>
<accession>A0ABV0C0S6</accession>
<proteinExistence type="predicted"/>
<comment type="caution">
    <text evidence="2">The sequence shown here is derived from an EMBL/GenBank/DDBJ whole genome shotgun (WGS) entry which is preliminary data.</text>
</comment>
<gene>
    <name evidence="2" type="ORF">ABE541_24015</name>
</gene>
<dbReference type="EMBL" id="JBDJNQ010000016">
    <property type="protein sequence ID" value="MEN5380352.1"/>
    <property type="molecule type" value="Genomic_DNA"/>
</dbReference>
<dbReference type="Proteomes" id="UP001409291">
    <property type="component" value="Unassembled WGS sequence"/>
</dbReference>
<keyword evidence="1" id="KW-0472">Membrane</keyword>
<evidence type="ECO:0000256" key="1">
    <source>
        <dbReference type="SAM" id="Phobius"/>
    </source>
</evidence>
<keyword evidence="3" id="KW-1185">Reference proteome</keyword>
<organism evidence="2 3">
    <name type="scientific">Sphingobacterium kitahiroshimense</name>
    <dbReference type="NCBI Taxonomy" id="470446"/>
    <lineage>
        <taxon>Bacteria</taxon>
        <taxon>Pseudomonadati</taxon>
        <taxon>Bacteroidota</taxon>
        <taxon>Sphingobacteriia</taxon>
        <taxon>Sphingobacteriales</taxon>
        <taxon>Sphingobacteriaceae</taxon>
        <taxon>Sphingobacterium</taxon>
    </lineage>
</organism>
<feature type="transmembrane region" description="Helical" evidence="1">
    <location>
        <begin position="6"/>
        <end position="27"/>
    </location>
</feature>
<sequence length="178" mass="21097">MGFGFNLFFTFILLPVLGILLVIFLLYKKTIIINIIGFIGIGILSLIIFSISIQWLTSKTELEKEDYYGQYIVNRNYFSGKQADWQYSNFRFEIKENDSIYFYVTNQEKILKTYRGKITTVKPYNSERLKIIMDLPTHHIIVSNPIIYRSAWSFNLVFHSPIFNNVYFKKGNWKTLEK</sequence>
<keyword evidence="1" id="KW-1133">Transmembrane helix</keyword>
<protein>
    <submittedName>
        <fullName evidence="2">Uncharacterized protein</fullName>
    </submittedName>
</protein>
<evidence type="ECO:0000313" key="2">
    <source>
        <dbReference type="EMBL" id="MEN5380352.1"/>
    </source>
</evidence>
<evidence type="ECO:0000313" key="3">
    <source>
        <dbReference type="Proteomes" id="UP001409291"/>
    </source>
</evidence>
<keyword evidence="1" id="KW-0812">Transmembrane</keyword>
<name>A0ABV0C0S6_9SPHI</name>